<gene>
    <name evidence="8" type="primary">hemA</name>
    <name evidence="13" type="ORF">KEM10_00445</name>
</gene>
<dbReference type="InterPro" id="IPR036343">
    <property type="entry name" value="GluRdtase_N_sf"/>
</dbReference>
<evidence type="ECO:0000259" key="11">
    <source>
        <dbReference type="Pfam" id="PF01488"/>
    </source>
</evidence>
<evidence type="ECO:0000256" key="1">
    <source>
        <dbReference type="ARBA" id="ARBA00005059"/>
    </source>
</evidence>
<evidence type="ECO:0000259" key="12">
    <source>
        <dbReference type="Pfam" id="PF05201"/>
    </source>
</evidence>
<dbReference type="GO" id="GO:0008883">
    <property type="term" value="F:glutamyl-tRNA reductase activity"/>
    <property type="evidence" value="ECO:0007669"/>
    <property type="project" value="UniProtKB-EC"/>
</dbReference>
<name>A0ABS5JPF4_9BACT</name>
<feature type="binding site" evidence="8">
    <location>
        <begin position="192"/>
        <end position="197"/>
    </location>
    <ligand>
        <name>NADP(+)</name>
        <dbReference type="ChEBI" id="CHEBI:58349"/>
    </ligand>
</feature>
<keyword evidence="5 8" id="KW-0560">Oxidoreductase</keyword>
<dbReference type="InterPro" id="IPR036453">
    <property type="entry name" value="GluRdtase_dimer_dom_sf"/>
</dbReference>
<comment type="miscellaneous">
    <text evidence="8">During catalysis, the active site Cys acts as a nucleophile attacking the alpha-carbonyl group of tRNA-bound glutamate with the formation of a thioester intermediate between enzyme and glutamate, and the concomitant release of tRNA(Glu). The thioester intermediate is finally reduced by direct hydride transfer from NADPH, to form the product GSA.</text>
</comment>
<dbReference type="SUPFAM" id="SSF69075">
    <property type="entry name" value="Glutamyl tRNA-reductase dimerization domain"/>
    <property type="match status" value="1"/>
</dbReference>
<dbReference type="Pfam" id="PF00745">
    <property type="entry name" value="GlutR_dimer"/>
    <property type="match status" value="1"/>
</dbReference>
<evidence type="ECO:0000256" key="8">
    <source>
        <dbReference type="HAMAP-Rule" id="MF_00087"/>
    </source>
</evidence>
<dbReference type="InterPro" id="IPR000343">
    <property type="entry name" value="4pyrrol_synth_GluRdtase"/>
</dbReference>
<evidence type="ECO:0000313" key="14">
    <source>
        <dbReference type="Proteomes" id="UP000708576"/>
    </source>
</evidence>
<dbReference type="NCBIfam" id="TIGR01035">
    <property type="entry name" value="hemA"/>
    <property type="match status" value="1"/>
</dbReference>
<dbReference type="HAMAP" id="MF_00087">
    <property type="entry name" value="Glu_tRNA_reductase"/>
    <property type="match status" value="1"/>
</dbReference>
<sequence length="421" mass="47101">MVGLIGISHQTARLEIREQLVISKDEIAGLYEYLNRECDVNGIMALSTCNRTELYFESDSSQITNPQEFLANVIKSYLNYFKKSEALKQYLYTHMGLDAARHLFRVTTGLDSLILGEYQIVSQIKEAFSWVDNTAMVGPEITRMVHKAFEAGKEVRTRTSINKGAVSVSSAAVELMGKKLGCHSRIKSLTVGSGETGTIVAINLSKKGCVNNLVSNRTFDKAIQLADRVNGKAIAFEQFIDELKNVDIVTFTTGSPRALLTKDIAEKVMKERNGEPLMVMDLCNPRNVESSVAGVEGVTLFDLDQMEEVVKANFEKRKGKLAQAEAIIEEVLEEFESWLNMRMMSAAISSITSTFKNIHAVEAKNYKKVKDEEGAKKITEYGDHLSAKFTRMIIKQIKDVTNEGRDPEKVKLIEEFFNFSS</sequence>
<comment type="pathway">
    <text evidence="1 8 9">Porphyrin-containing compound metabolism; protoporphyrin-IX biosynthesis; 5-aminolevulinate from L-glutamyl-tRNA(Glu): step 1/2.</text>
</comment>
<dbReference type="Proteomes" id="UP000708576">
    <property type="component" value="Unassembled WGS sequence"/>
</dbReference>
<feature type="domain" description="Quinate/shikimate 5-dehydrogenase/glutamyl-tRNA reductase" evidence="11">
    <location>
        <begin position="175"/>
        <end position="309"/>
    </location>
</feature>
<comment type="function">
    <text evidence="8">Catalyzes the NADPH-dependent reduction of glutamyl-tRNA(Glu) to glutamate 1-semialdehyde (GSA).</text>
</comment>
<evidence type="ECO:0000256" key="5">
    <source>
        <dbReference type="ARBA" id="ARBA00023002"/>
    </source>
</evidence>
<evidence type="ECO:0000256" key="9">
    <source>
        <dbReference type="RuleBase" id="RU000584"/>
    </source>
</evidence>
<dbReference type="CDD" id="cd05213">
    <property type="entry name" value="NAD_bind_Glutamyl_tRNA_reduct"/>
    <property type="match status" value="1"/>
</dbReference>
<feature type="active site" description="Nucleophile" evidence="8">
    <location>
        <position position="49"/>
    </location>
</feature>
<organism evidence="13 14">
    <name type="scientific">Carboxylicivirga linearis</name>
    <dbReference type="NCBI Taxonomy" id="1628157"/>
    <lineage>
        <taxon>Bacteria</taxon>
        <taxon>Pseudomonadati</taxon>
        <taxon>Bacteroidota</taxon>
        <taxon>Bacteroidia</taxon>
        <taxon>Marinilabiliales</taxon>
        <taxon>Marinilabiliaceae</taxon>
        <taxon>Carboxylicivirga</taxon>
    </lineage>
</organism>
<evidence type="ECO:0000259" key="10">
    <source>
        <dbReference type="Pfam" id="PF00745"/>
    </source>
</evidence>
<dbReference type="PANTHER" id="PTHR43013">
    <property type="entry name" value="GLUTAMYL-TRNA REDUCTASE"/>
    <property type="match status" value="1"/>
</dbReference>
<evidence type="ECO:0000256" key="7">
    <source>
        <dbReference type="ARBA" id="ARBA00047464"/>
    </source>
</evidence>
<dbReference type="PIRSF" id="PIRSF000445">
    <property type="entry name" value="4pyrrol_synth_GluRdtase"/>
    <property type="match status" value="1"/>
</dbReference>
<dbReference type="InterPro" id="IPR015896">
    <property type="entry name" value="4pyrrol_synth_GluRdtase_dimer"/>
</dbReference>
<dbReference type="PANTHER" id="PTHR43013:SF1">
    <property type="entry name" value="GLUTAMYL-TRNA REDUCTASE"/>
    <property type="match status" value="1"/>
</dbReference>
<feature type="binding site" evidence="8">
    <location>
        <begin position="117"/>
        <end position="119"/>
    </location>
    <ligand>
        <name>substrate</name>
    </ligand>
</feature>
<comment type="similarity">
    <text evidence="2 8 9">Belongs to the glutamyl-tRNA reductase family.</text>
</comment>
<evidence type="ECO:0000256" key="2">
    <source>
        <dbReference type="ARBA" id="ARBA00005916"/>
    </source>
</evidence>
<keyword evidence="6 8" id="KW-0627">Porphyrin biosynthesis</keyword>
<protein>
    <recommendedName>
        <fullName evidence="3 8">Glutamyl-tRNA reductase</fullName>
        <shortName evidence="8">GluTR</shortName>
        <ecNumber evidence="3 8">1.2.1.70</ecNumber>
    </recommendedName>
</protein>
<comment type="subunit">
    <text evidence="8">Homodimer.</text>
</comment>
<comment type="catalytic activity">
    <reaction evidence="7 8 9">
        <text>(S)-4-amino-5-oxopentanoate + tRNA(Glu) + NADP(+) = L-glutamyl-tRNA(Glu) + NADPH + H(+)</text>
        <dbReference type="Rhea" id="RHEA:12344"/>
        <dbReference type="Rhea" id="RHEA-COMP:9663"/>
        <dbReference type="Rhea" id="RHEA-COMP:9680"/>
        <dbReference type="ChEBI" id="CHEBI:15378"/>
        <dbReference type="ChEBI" id="CHEBI:57501"/>
        <dbReference type="ChEBI" id="CHEBI:57783"/>
        <dbReference type="ChEBI" id="CHEBI:58349"/>
        <dbReference type="ChEBI" id="CHEBI:78442"/>
        <dbReference type="ChEBI" id="CHEBI:78520"/>
        <dbReference type="EC" id="1.2.1.70"/>
    </reaction>
</comment>
<dbReference type="EC" id="1.2.1.70" evidence="3 8"/>
<accession>A0ABS5JPF4</accession>
<keyword evidence="14" id="KW-1185">Reference proteome</keyword>
<dbReference type="InterPro" id="IPR018214">
    <property type="entry name" value="GluRdtase_CS"/>
</dbReference>
<dbReference type="RefSeq" id="WP_212212065.1">
    <property type="nucleotide sequence ID" value="NZ_JAGUCO010000001.1"/>
</dbReference>
<dbReference type="Gene3D" id="3.40.50.720">
    <property type="entry name" value="NAD(P)-binding Rossmann-like Domain"/>
    <property type="match status" value="1"/>
</dbReference>
<reference evidence="13 14" key="1">
    <citation type="journal article" date="2015" name="Int. J. Syst. Evol. Microbiol.">
        <title>Carboxylicivirga linearis sp. nov., isolated from a sea cucumber culture pond.</title>
        <authorList>
            <person name="Wang F.Q."/>
            <person name="Zhou Y.X."/>
            <person name="Lin X.Z."/>
            <person name="Chen G.J."/>
            <person name="Du Z.J."/>
        </authorList>
    </citation>
    <scope>NUCLEOTIDE SEQUENCE [LARGE SCALE GENOMIC DNA]</scope>
    <source>
        <strain evidence="13 14">FB218</strain>
    </source>
</reference>
<feature type="binding site" evidence="8">
    <location>
        <position position="112"/>
    </location>
    <ligand>
        <name>substrate</name>
    </ligand>
</feature>
<feature type="binding site" evidence="8">
    <location>
        <position position="123"/>
    </location>
    <ligand>
        <name>substrate</name>
    </ligand>
</feature>
<feature type="site" description="Important for activity" evidence="8">
    <location>
        <position position="102"/>
    </location>
</feature>
<evidence type="ECO:0000313" key="13">
    <source>
        <dbReference type="EMBL" id="MBS2096722.1"/>
    </source>
</evidence>
<dbReference type="InterPro" id="IPR006151">
    <property type="entry name" value="Shikm_DH/Glu-tRNA_Rdtase"/>
</dbReference>
<dbReference type="Pfam" id="PF01488">
    <property type="entry name" value="Shikimate_DH"/>
    <property type="match status" value="1"/>
</dbReference>
<dbReference type="PROSITE" id="PS00747">
    <property type="entry name" value="GLUTR"/>
    <property type="match status" value="1"/>
</dbReference>
<proteinExistence type="inferred from homology"/>
<dbReference type="InterPro" id="IPR036291">
    <property type="entry name" value="NAD(P)-bd_dom_sf"/>
</dbReference>
<evidence type="ECO:0000256" key="6">
    <source>
        <dbReference type="ARBA" id="ARBA00023244"/>
    </source>
</evidence>
<evidence type="ECO:0000256" key="4">
    <source>
        <dbReference type="ARBA" id="ARBA00022857"/>
    </source>
</evidence>
<feature type="domain" description="Tetrapyrrole biosynthesis glutamyl-tRNA reductase dimerisation" evidence="10">
    <location>
        <begin position="323"/>
        <end position="418"/>
    </location>
</feature>
<dbReference type="SUPFAM" id="SSF69742">
    <property type="entry name" value="Glutamyl tRNA-reductase catalytic, N-terminal domain"/>
    <property type="match status" value="1"/>
</dbReference>
<evidence type="ECO:0000256" key="3">
    <source>
        <dbReference type="ARBA" id="ARBA00012970"/>
    </source>
</evidence>
<comment type="domain">
    <text evidence="8">Possesses an unusual extended V-shaped dimeric structure with each monomer consisting of three distinct domains arranged along a curved 'spinal' alpha-helix. The N-terminal catalytic domain specifically recognizes the glutamate moiety of the substrate. The second domain is the NADPH-binding domain, and the third C-terminal domain is responsible for dimerization.</text>
</comment>
<dbReference type="InterPro" id="IPR015895">
    <property type="entry name" value="4pyrrol_synth_GluRdtase_N"/>
</dbReference>
<dbReference type="EMBL" id="JAGUCO010000001">
    <property type="protein sequence ID" value="MBS2096722.1"/>
    <property type="molecule type" value="Genomic_DNA"/>
</dbReference>
<dbReference type="SUPFAM" id="SSF51735">
    <property type="entry name" value="NAD(P)-binding Rossmann-fold domains"/>
    <property type="match status" value="1"/>
</dbReference>
<comment type="caution">
    <text evidence="13">The sequence shown here is derived from an EMBL/GenBank/DDBJ whole genome shotgun (WGS) entry which is preliminary data.</text>
</comment>
<keyword evidence="4 8" id="KW-0521">NADP</keyword>
<feature type="domain" description="Glutamyl-tRNA reductase N-terminal" evidence="12">
    <location>
        <begin position="5"/>
        <end position="159"/>
    </location>
</feature>
<feature type="binding site" evidence="8">
    <location>
        <begin position="48"/>
        <end position="51"/>
    </location>
    <ligand>
        <name>substrate</name>
    </ligand>
</feature>
<dbReference type="Gene3D" id="3.30.460.30">
    <property type="entry name" value="Glutamyl-tRNA reductase, N-terminal domain"/>
    <property type="match status" value="1"/>
</dbReference>
<dbReference type="Pfam" id="PF05201">
    <property type="entry name" value="GlutR_N"/>
    <property type="match status" value="1"/>
</dbReference>